<feature type="domain" description="MobA-like NTP transferase" evidence="1">
    <location>
        <begin position="10"/>
        <end position="167"/>
    </location>
</feature>
<dbReference type="PANTHER" id="PTHR43777">
    <property type="entry name" value="MOLYBDENUM COFACTOR CYTIDYLYLTRANSFERASE"/>
    <property type="match status" value="1"/>
</dbReference>
<evidence type="ECO:0000313" key="3">
    <source>
        <dbReference type="EMBL" id="RXI30086.1"/>
    </source>
</evidence>
<dbReference type="SUPFAM" id="SSF53448">
    <property type="entry name" value="Nucleotide-diphospho-sugar transferases"/>
    <property type="match status" value="1"/>
</dbReference>
<dbReference type="Gene3D" id="3.90.550.10">
    <property type="entry name" value="Spore Coat Polysaccharide Biosynthesis Protein SpsA, Chain A"/>
    <property type="match status" value="1"/>
</dbReference>
<protein>
    <submittedName>
        <fullName evidence="2">Molybdenum cofactor cytidylyltransferase</fullName>
    </submittedName>
</protein>
<dbReference type="EMBL" id="NXIG01000008">
    <property type="protein sequence ID" value="RXI30086.1"/>
    <property type="molecule type" value="Genomic_DNA"/>
</dbReference>
<dbReference type="InterPro" id="IPR025877">
    <property type="entry name" value="MobA-like_NTP_Trfase"/>
</dbReference>
<dbReference type="RefSeq" id="WP_118917445.1">
    <property type="nucleotide sequence ID" value="NZ_CP032097.1"/>
</dbReference>
<dbReference type="CDD" id="cd04182">
    <property type="entry name" value="GT_2_like_f"/>
    <property type="match status" value="1"/>
</dbReference>
<evidence type="ECO:0000313" key="4">
    <source>
        <dbReference type="Proteomes" id="UP000262582"/>
    </source>
</evidence>
<gene>
    <name evidence="2" type="ORF">AELL_1606</name>
    <name evidence="3" type="ORF">CP962_08760</name>
</gene>
<dbReference type="GO" id="GO:0016779">
    <property type="term" value="F:nucleotidyltransferase activity"/>
    <property type="evidence" value="ECO:0007669"/>
    <property type="project" value="UniProtKB-KW"/>
</dbReference>
<dbReference type="KEGG" id="aell:AELL_1606"/>
<dbReference type="InterPro" id="IPR029044">
    <property type="entry name" value="Nucleotide-diphossugar_trans"/>
</dbReference>
<keyword evidence="2" id="KW-0808">Transferase</keyword>
<dbReference type="OrthoDB" id="9779263at2"/>
<evidence type="ECO:0000313" key="2">
    <source>
        <dbReference type="EMBL" id="AXX95264.1"/>
    </source>
</evidence>
<keyword evidence="4" id="KW-1185">Reference proteome</keyword>
<dbReference type="Proteomes" id="UP000262582">
    <property type="component" value="Chromosome"/>
</dbReference>
<sequence length="192" mass="22105">MEKLNNLAILILAAGSSSRLGKPKQLLKYKNESLLKISVKKALKISSNIFVVLGHEKEKCEHELKEFKNINLIYNKNYKDGMGTSISFGISYTKYFENTLIMLCDQPFIPIKHLNSLKKEIDNKSIISSIYEENENPTVPAIFPKKFYNKLLKLDTNKGAKEILKKEKNISIKLLKKYSIDIDTKEDLNYLE</sequence>
<dbReference type="AlphaFoldDB" id="A0A347U8T6"/>
<accession>A0A347U8T6</accession>
<dbReference type="EMBL" id="CP032097">
    <property type="protein sequence ID" value="AXX95264.1"/>
    <property type="molecule type" value="Genomic_DNA"/>
</dbReference>
<dbReference type="Pfam" id="PF12804">
    <property type="entry name" value="NTP_transf_3"/>
    <property type="match status" value="1"/>
</dbReference>
<keyword evidence="2" id="KW-0548">Nucleotidyltransferase</keyword>
<organism evidence="3 5">
    <name type="scientific">Arcobacter ellisii</name>
    <dbReference type="NCBI Taxonomy" id="913109"/>
    <lineage>
        <taxon>Bacteria</taxon>
        <taxon>Pseudomonadati</taxon>
        <taxon>Campylobacterota</taxon>
        <taxon>Epsilonproteobacteria</taxon>
        <taxon>Campylobacterales</taxon>
        <taxon>Arcobacteraceae</taxon>
        <taxon>Arcobacter</taxon>
    </lineage>
</organism>
<reference evidence="3 5" key="1">
    <citation type="submission" date="2017-09" db="EMBL/GenBank/DDBJ databases">
        <title>Genomics of the genus Arcobacter.</title>
        <authorList>
            <person name="Perez-Cataluna A."/>
            <person name="Figueras M.J."/>
            <person name="Salas-Masso N."/>
        </authorList>
    </citation>
    <scope>NUCLEOTIDE SEQUENCE [LARGE SCALE GENOMIC DNA]</scope>
    <source>
        <strain evidence="3 5">CECT 7837</strain>
    </source>
</reference>
<proteinExistence type="predicted"/>
<dbReference type="Proteomes" id="UP000290588">
    <property type="component" value="Unassembled WGS sequence"/>
</dbReference>
<evidence type="ECO:0000259" key="1">
    <source>
        <dbReference type="Pfam" id="PF12804"/>
    </source>
</evidence>
<evidence type="ECO:0000313" key="5">
    <source>
        <dbReference type="Proteomes" id="UP000290588"/>
    </source>
</evidence>
<name>A0A347U8T6_9BACT</name>
<reference evidence="2 4" key="2">
    <citation type="submission" date="2018-08" db="EMBL/GenBank/DDBJ databases">
        <title>Complete genome of the Arcobacter ellisii type strain LMG 26155.</title>
        <authorList>
            <person name="Miller W.G."/>
            <person name="Yee E."/>
            <person name="Bono J.L."/>
        </authorList>
    </citation>
    <scope>NUCLEOTIDE SEQUENCE [LARGE SCALE GENOMIC DNA]</scope>
    <source>
        <strain evidence="2 4">LMG 26155</strain>
    </source>
</reference>
<dbReference type="PANTHER" id="PTHR43777:SF1">
    <property type="entry name" value="MOLYBDENUM COFACTOR CYTIDYLYLTRANSFERASE"/>
    <property type="match status" value="1"/>
</dbReference>